<keyword evidence="3" id="KW-1185">Reference proteome</keyword>
<protein>
    <submittedName>
        <fullName evidence="1 2">Uncharacterized protein</fullName>
    </submittedName>
</protein>
<dbReference type="PaxDb" id="3880-AES88249"/>
<dbReference type="EnsemblPlants" id="AES88249">
    <property type="protein sequence ID" value="AES88249"/>
    <property type="gene ID" value="MTR_4g051340"/>
</dbReference>
<organism evidence="1 3">
    <name type="scientific">Medicago truncatula</name>
    <name type="common">Barrel medic</name>
    <name type="synonym">Medicago tribuloides</name>
    <dbReference type="NCBI Taxonomy" id="3880"/>
    <lineage>
        <taxon>Eukaryota</taxon>
        <taxon>Viridiplantae</taxon>
        <taxon>Streptophyta</taxon>
        <taxon>Embryophyta</taxon>
        <taxon>Tracheophyta</taxon>
        <taxon>Spermatophyta</taxon>
        <taxon>Magnoliopsida</taxon>
        <taxon>eudicotyledons</taxon>
        <taxon>Gunneridae</taxon>
        <taxon>Pentapetalae</taxon>
        <taxon>rosids</taxon>
        <taxon>fabids</taxon>
        <taxon>Fabales</taxon>
        <taxon>Fabaceae</taxon>
        <taxon>Papilionoideae</taxon>
        <taxon>50 kb inversion clade</taxon>
        <taxon>NPAAA clade</taxon>
        <taxon>Hologalegina</taxon>
        <taxon>IRL clade</taxon>
        <taxon>Trifolieae</taxon>
        <taxon>Medicago</taxon>
    </lineage>
</organism>
<evidence type="ECO:0000313" key="1">
    <source>
        <dbReference type="EMBL" id="AES88249.1"/>
    </source>
</evidence>
<sequence>MRQIDIKYGHYIYKRYPRDEDDDASASDSKIDEDEESNDAIIRTFASALQETLAYQDCILYMTIKSKKRRRKIHWVKGE</sequence>
<evidence type="ECO:0000313" key="2">
    <source>
        <dbReference type="EnsemblPlants" id="AES88249"/>
    </source>
</evidence>
<dbReference type="EMBL" id="CM001220">
    <property type="protein sequence ID" value="AES88249.1"/>
    <property type="molecule type" value="Genomic_DNA"/>
</dbReference>
<reference evidence="1 3" key="1">
    <citation type="journal article" date="2011" name="Nature">
        <title>The Medicago genome provides insight into the evolution of rhizobial symbioses.</title>
        <authorList>
            <person name="Young N.D."/>
            <person name="Debelle F."/>
            <person name="Oldroyd G.E."/>
            <person name="Geurts R."/>
            <person name="Cannon S.B."/>
            <person name="Udvardi M.K."/>
            <person name="Benedito V.A."/>
            <person name="Mayer K.F."/>
            <person name="Gouzy J."/>
            <person name="Schoof H."/>
            <person name="Van de Peer Y."/>
            <person name="Proost S."/>
            <person name="Cook D.R."/>
            <person name="Meyers B.C."/>
            <person name="Spannagl M."/>
            <person name="Cheung F."/>
            <person name="De Mita S."/>
            <person name="Krishnakumar V."/>
            <person name="Gundlach H."/>
            <person name="Zhou S."/>
            <person name="Mudge J."/>
            <person name="Bharti A.K."/>
            <person name="Murray J.D."/>
            <person name="Naoumkina M.A."/>
            <person name="Rosen B."/>
            <person name="Silverstein K.A."/>
            <person name="Tang H."/>
            <person name="Rombauts S."/>
            <person name="Zhao P.X."/>
            <person name="Zhou P."/>
            <person name="Barbe V."/>
            <person name="Bardou P."/>
            <person name="Bechner M."/>
            <person name="Bellec A."/>
            <person name="Berger A."/>
            <person name="Berges H."/>
            <person name="Bidwell S."/>
            <person name="Bisseling T."/>
            <person name="Choisne N."/>
            <person name="Couloux A."/>
            <person name="Denny R."/>
            <person name="Deshpande S."/>
            <person name="Dai X."/>
            <person name="Doyle J.J."/>
            <person name="Dudez A.M."/>
            <person name="Farmer A.D."/>
            <person name="Fouteau S."/>
            <person name="Franken C."/>
            <person name="Gibelin C."/>
            <person name="Gish J."/>
            <person name="Goldstein S."/>
            <person name="Gonzalez A.J."/>
            <person name="Green P.J."/>
            <person name="Hallab A."/>
            <person name="Hartog M."/>
            <person name="Hua A."/>
            <person name="Humphray S.J."/>
            <person name="Jeong D.H."/>
            <person name="Jing Y."/>
            <person name="Jocker A."/>
            <person name="Kenton S.M."/>
            <person name="Kim D.J."/>
            <person name="Klee K."/>
            <person name="Lai H."/>
            <person name="Lang C."/>
            <person name="Lin S."/>
            <person name="Macmil S.L."/>
            <person name="Magdelenat G."/>
            <person name="Matthews L."/>
            <person name="McCorrison J."/>
            <person name="Monaghan E.L."/>
            <person name="Mun J.H."/>
            <person name="Najar F.Z."/>
            <person name="Nicholson C."/>
            <person name="Noirot C."/>
            <person name="O'Bleness M."/>
            <person name="Paule C.R."/>
            <person name="Poulain J."/>
            <person name="Prion F."/>
            <person name="Qin B."/>
            <person name="Qu C."/>
            <person name="Retzel E.F."/>
            <person name="Riddle C."/>
            <person name="Sallet E."/>
            <person name="Samain S."/>
            <person name="Samson N."/>
            <person name="Sanders I."/>
            <person name="Saurat O."/>
            <person name="Scarpelli C."/>
            <person name="Schiex T."/>
            <person name="Segurens B."/>
            <person name="Severin A.J."/>
            <person name="Sherrier D.J."/>
            <person name="Shi R."/>
            <person name="Sims S."/>
            <person name="Singer S.R."/>
            <person name="Sinharoy S."/>
            <person name="Sterck L."/>
            <person name="Viollet A."/>
            <person name="Wang B.B."/>
            <person name="Wang K."/>
            <person name="Wang M."/>
            <person name="Wang X."/>
            <person name="Warfsmann J."/>
            <person name="Weissenbach J."/>
            <person name="White D.D."/>
            <person name="White J.D."/>
            <person name="Wiley G.B."/>
            <person name="Wincker P."/>
            <person name="Xing Y."/>
            <person name="Yang L."/>
            <person name="Yao Z."/>
            <person name="Ying F."/>
            <person name="Zhai J."/>
            <person name="Zhou L."/>
            <person name="Zuber A."/>
            <person name="Denarie J."/>
            <person name="Dixon R.A."/>
            <person name="May G.D."/>
            <person name="Schwartz D.C."/>
            <person name="Rogers J."/>
            <person name="Quetier F."/>
            <person name="Town C.D."/>
            <person name="Roe B.A."/>
        </authorList>
    </citation>
    <scope>NUCLEOTIDE SEQUENCE [LARGE SCALE GENOMIC DNA]</scope>
    <source>
        <strain evidence="1">A17</strain>
        <strain evidence="2 3">cv. Jemalong A17</strain>
    </source>
</reference>
<dbReference type="AlphaFoldDB" id="G7JG24"/>
<gene>
    <name evidence="1" type="ordered locus">MTR_4g051340</name>
</gene>
<dbReference type="Proteomes" id="UP000002051">
    <property type="component" value="Chromosome 4"/>
</dbReference>
<dbReference type="HOGENOM" id="CLU_2609645_0_0_1"/>
<reference evidence="2" key="3">
    <citation type="submission" date="2015-04" db="UniProtKB">
        <authorList>
            <consortium name="EnsemblPlants"/>
        </authorList>
    </citation>
    <scope>IDENTIFICATION</scope>
    <source>
        <strain evidence="2">cv. Jemalong A17</strain>
    </source>
</reference>
<proteinExistence type="predicted"/>
<accession>G7JG24</accession>
<reference evidence="1 3" key="2">
    <citation type="journal article" date="2014" name="BMC Genomics">
        <title>An improved genome release (version Mt4.0) for the model legume Medicago truncatula.</title>
        <authorList>
            <person name="Tang H."/>
            <person name="Krishnakumar V."/>
            <person name="Bidwell S."/>
            <person name="Rosen B."/>
            <person name="Chan A."/>
            <person name="Zhou S."/>
            <person name="Gentzbittel L."/>
            <person name="Childs K.L."/>
            <person name="Yandell M."/>
            <person name="Gundlach H."/>
            <person name="Mayer K.F."/>
            <person name="Schwartz D.C."/>
            <person name="Town C.D."/>
        </authorList>
    </citation>
    <scope>GENOME REANNOTATION</scope>
    <source>
        <strain evidence="2 3">cv. Jemalong A17</strain>
    </source>
</reference>
<evidence type="ECO:0000313" key="3">
    <source>
        <dbReference type="Proteomes" id="UP000002051"/>
    </source>
</evidence>
<name>G7JG24_MEDTR</name>